<dbReference type="AlphaFoldDB" id="A0A382FCB5"/>
<accession>A0A382FCB5</accession>
<gene>
    <name evidence="1" type="ORF">METZ01_LOCUS212545</name>
</gene>
<sequence>MFEQLISKVTSCFGYQGKQVEEFFQSVRGTVLRDSESMPFSRFLVELPVLRGALAVRVKHSGDGEDKDVSPQRIEPVLSAANDEDLKWSGIADSLEFRHVDGMGCSALLLPVLSNFQQAGN</sequence>
<organism evidence="1">
    <name type="scientific">marine metagenome</name>
    <dbReference type="NCBI Taxonomy" id="408172"/>
    <lineage>
        <taxon>unclassified sequences</taxon>
        <taxon>metagenomes</taxon>
        <taxon>ecological metagenomes</taxon>
    </lineage>
</organism>
<protein>
    <submittedName>
        <fullName evidence="1">Uncharacterized protein</fullName>
    </submittedName>
</protein>
<dbReference type="EMBL" id="UINC01048754">
    <property type="protein sequence ID" value="SVB59691.1"/>
    <property type="molecule type" value="Genomic_DNA"/>
</dbReference>
<reference evidence="1" key="1">
    <citation type="submission" date="2018-05" db="EMBL/GenBank/DDBJ databases">
        <authorList>
            <person name="Lanie J.A."/>
            <person name="Ng W.-L."/>
            <person name="Kazmierczak K.M."/>
            <person name="Andrzejewski T.M."/>
            <person name="Davidsen T.M."/>
            <person name="Wayne K.J."/>
            <person name="Tettelin H."/>
            <person name="Glass J.I."/>
            <person name="Rusch D."/>
            <person name="Podicherti R."/>
            <person name="Tsui H.-C.T."/>
            <person name="Winkler M.E."/>
        </authorList>
    </citation>
    <scope>NUCLEOTIDE SEQUENCE</scope>
</reference>
<name>A0A382FCB5_9ZZZZ</name>
<evidence type="ECO:0000313" key="1">
    <source>
        <dbReference type="EMBL" id="SVB59691.1"/>
    </source>
</evidence>
<proteinExistence type="predicted"/>